<evidence type="ECO:0000256" key="1">
    <source>
        <dbReference type="ARBA" id="ARBA00007913"/>
    </source>
</evidence>
<evidence type="ECO:0000256" key="4">
    <source>
        <dbReference type="ARBA" id="ARBA00022806"/>
    </source>
</evidence>
<dbReference type="InterPro" id="IPR041679">
    <property type="entry name" value="DNA2/NAM7-like_C"/>
</dbReference>
<evidence type="ECO:0000259" key="6">
    <source>
        <dbReference type="Pfam" id="PF13086"/>
    </source>
</evidence>
<dbReference type="InterPro" id="IPR041677">
    <property type="entry name" value="DNA2/NAM7_AAA_11"/>
</dbReference>
<dbReference type="EMBL" id="CP058560">
    <property type="protein sequence ID" value="QUH24337.1"/>
    <property type="molecule type" value="Genomic_DNA"/>
</dbReference>
<dbReference type="GO" id="GO:0043139">
    <property type="term" value="F:5'-3' DNA helicase activity"/>
    <property type="evidence" value="ECO:0007669"/>
    <property type="project" value="TreeGrafter"/>
</dbReference>
<evidence type="ECO:0000313" key="9">
    <source>
        <dbReference type="Proteomes" id="UP000681041"/>
    </source>
</evidence>
<gene>
    <name evidence="8" type="ORF">HYG87_07575</name>
</gene>
<dbReference type="Pfam" id="PF13086">
    <property type="entry name" value="AAA_11"/>
    <property type="match status" value="1"/>
</dbReference>
<dbReference type="AlphaFoldDB" id="A0A8T8K8F9"/>
<evidence type="ECO:0000256" key="2">
    <source>
        <dbReference type="ARBA" id="ARBA00022741"/>
    </source>
</evidence>
<reference evidence="8" key="1">
    <citation type="submission" date="2020-07" db="EMBL/GenBank/DDBJ databases">
        <title>Methanobacterium. sp. MethCan genome.</title>
        <authorList>
            <person name="Postec A."/>
            <person name="Quemeneur M."/>
        </authorList>
    </citation>
    <scope>NUCLEOTIDE SEQUENCE</scope>
    <source>
        <strain evidence="8">MethCAN</strain>
    </source>
</reference>
<dbReference type="CDD" id="cd18808">
    <property type="entry name" value="SF1_C_Upf1"/>
    <property type="match status" value="1"/>
</dbReference>
<dbReference type="OrthoDB" id="45637at2157"/>
<dbReference type="KEGG" id="meme:HYG87_07575"/>
<dbReference type="SUPFAM" id="SSF52540">
    <property type="entry name" value="P-loop containing nucleoside triphosphate hydrolases"/>
    <property type="match status" value="1"/>
</dbReference>
<dbReference type="EC" id="3.6.4.12" evidence="8"/>
<feature type="domain" description="DNA2/NAM7 helicase helicase" evidence="6">
    <location>
        <begin position="171"/>
        <end position="419"/>
    </location>
</feature>
<dbReference type="Gene3D" id="2.40.30.270">
    <property type="match status" value="1"/>
</dbReference>
<comment type="similarity">
    <text evidence="1">Belongs to the DNA2/NAM7 helicase family.</text>
</comment>
<dbReference type="PANTHER" id="PTHR43788:SF8">
    <property type="entry name" value="DNA-BINDING PROTEIN SMUBP-2"/>
    <property type="match status" value="1"/>
</dbReference>
<evidence type="ECO:0000256" key="5">
    <source>
        <dbReference type="ARBA" id="ARBA00022840"/>
    </source>
</evidence>
<accession>A0A8T8K8F9</accession>
<evidence type="ECO:0000259" key="7">
    <source>
        <dbReference type="Pfam" id="PF13087"/>
    </source>
</evidence>
<name>A0A8T8K8F9_9EURY</name>
<keyword evidence="9" id="KW-1185">Reference proteome</keyword>
<keyword evidence="4 8" id="KW-0347">Helicase</keyword>
<dbReference type="FunFam" id="2.40.30.270:FF:000007">
    <property type="entry name" value="DNA helicase, putative"/>
    <property type="match status" value="1"/>
</dbReference>
<evidence type="ECO:0000313" key="8">
    <source>
        <dbReference type="EMBL" id="QUH24337.1"/>
    </source>
</evidence>
<dbReference type="GO" id="GO:0003677">
    <property type="term" value="F:DNA binding"/>
    <property type="evidence" value="ECO:0007669"/>
    <property type="project" value="InterPro"/>
</dbReference>
<feature type="domain" description="DNA2/NAM7 helicase-like C-terminal" evidence="7">
    <location>
        <begin position="425"/>
        <end position="630"/>
    </location>
</feature>
<dbReference type="InterPro" id="IPR050534">
    <property type="entry name" value="Coronavir_polyprotein_1ab"/>
</dbReference>
<dbReference type="InterPro" id="IPR047187">
    <property type="entry name" value="SF1_C_Upf1"/>
</dbReference>
<dbReference type="Proteomes" id="UP000681041">
    <property type="component" value="Chromosome"/>
</dbReference>
<dbReference type="PANTHER" id="PTHR43788">
    <property type="entry name" value="DNA2/NAM7 HELICASE FAMILY MEMBER"/>
    <property type="match status" value="1"/>
</dbReference>
<protein>
    <submittedName>
        <fullName evidence="8">IGHMBP2 family helicase</fullName>
        <ecNumber evidence="8">3.6.4.12</ecNumber>
    </submittedName>
</protein>
<sequence>MDNYIKQLINLVELEKKAEINAMLREIKYLSPLKREKVGRAINHLNGKITGKELGFNLVKYGRKSQFKTEINAGDLVLISKGDPAKSKLTGTVTEKGNRFIIVALEKVPRWALKEIRVDLYVNDITFRRMIENLEKLNLPTKKALQFFLNPIKSYSREVPESSKSLDIDKNLNASQKTAISMAMNSDDFFLIHGPFGTGKTRTLQEIIVQEIKRGHKVLATAESNTAVDNLVEGLGDDINSVRLGHPQRVSRKNIEKTLAYKVENHPQRSKIKEIEKEIEKIISKRDQNHKPSPGLKRGLSDTQIMLNAVKRRGIRGISPNVIISMARWIELNKKVDEYHLKLRKIESNIVADIIKKSEVVLCTNSSAALDYLKGIKFQVVVVDEASQSTIPSILIPISKARRFILAGDHRQLPPTILNPQCKPLEKTLFEELIRIYPEKSRMLNIQYRMNPVLMQFPNQEFYENEIKASKKVEKINMADLGLKNPEENTSVNKKFEDLIKKILSPQPLLFLDTCSLPHHQEKRSPGSTSIKNIIEADITIIIANIMIKSGIKSEAVGIISPYDNQVKLINPRTPAEVHTVDGFQGREKEIIIISLVRSNEKREIGFLKDLRRFNVSLTRAKRKLIILGDFSTLGSHPTYNRFREYLQEHDFYENARDLIHINNKK</sequence>
<evidence type="ECO:0000256" key="3">
    <source>
        <dbReference type="ARBA" id="ARBA00022801"/>
    </source>
</evidence>
<dbReference type="GO" id="GO:0016787">
    <property type="term" value="F:hydrolase activity"/>
    <property type="evidence" value="ECO:0007669"/>
    <property type="project" value="UniProtKB-KW"/>
</dbReference>
<organism evidence="8 9">
    <name type="scientific">Methanobacterium alkalithermotolerans</name>
    <dbReference type="NCBI Taxonomy" id="2731220"/>
    <lineage>
        <taxon>Archaea</taxon>
        <taxon>Methanobacteriati</taxon>
        <taxon>Methanobacteriota</taxon>
        <taxon>Methanomada group</taxon>
        <taxon>Methanobacteria</taxon>
        <taxon>Methanobacteriales</taxon>
        <taxon>Methanobacteriaceae</taxon>
        <taxon>Methanobacterium</taxon>
    </lineage>
</organism>
<keyword evidence="5" id="KW-0067">ATP-binding</keyword>
<dbReference type="FunFam" id="3.40.50.300:FF:000326">
    <property type="entry name" value="P-loop containing nucleoside triphosphate hydrolase"/>
    <property type="match status" value="1"/>
</dbReference>
<dbReference type="InterPro" id="IPR027417">
    <property type="entry name" value="P-loop_NTPase"/>
</dbReference>
<proteinExistence type="inferred from homology"/>
<dbReference type="GO" id="GO:0005694">
    <property type="term" value="C:chromosome"/>
    <property type="evidence" value="ECO:0007669"/>
    <property type="project" value="UniProtKB-ARBA"/>
</dbReference>
<dbReference type="Pfam" id="PF13087">
    <property type="entry name" value="AAA_12"/>
    <property type="match status" value="1"/>
</dbReference>
<keyword evidence="3 8" id="KW-0378">Hydrolase</keyword>
<dbReference type="GO" id="GO:0005524">
    <property type="term" value="F:ATP binding"/>
    <property type="evidence" value="ECO:0007669"/>
    <property type="project" value="UniProtKB-KW"/>
</dbReference>
<dbReference type="NCBIfam" id="TIGR00376">
    <property type="entry name" value="IGHMBP2 family helicase"/>
    <property type="match status" value="1"/>
</dbReference>
<dbReference type="InterPro" id="IPR004483">
    <property type="entry name" value="SMUBP-2/Hcs1-like"/>
</dbReference>
<dbReference type="Gene3D" id="3.40.50.300">
    <property type="entry name" value="P-loop containing nucleotide triphosphate hydrolases"/>
    <property type="match status" value="2"/>
</dbReference>
<keyword evidence="2" id="KW-0547">Nucleotide-binding</keyword>